<evidence type="ECO:0000313" key="5">
    <source>
        <dbReference type="EMBL" id="PNR36105.1"/>
    </source>
</evidence>
<dbReference type="AlphaFoldDB" id="A0A2K1J3J8"/>
<reference evidence="5 7" key="1">
    <citation type="journal article" date="2008" name="Science">
        <title>The Physcomitrella genome reveals evolutionary insights into the conquest of land by plants.</title>
        <authorList>
            <person name="Rensing S."/>
            <person name="Lang D."/>
            <person name="Zimmer A."/>
            <person name="Terry A."/>
            <person name="Salamov A."/>
            <person name="Shapiro H."/>
            <person name="Nishiyama T."/>
            <person name="Perroud P.-F."/>
            <person name="Lindquist E."/>
            <person name="Kamisugi Y."/>
            <person name="Tanahashi T."/>
            <person name="Sakakibara K."/>
            <person name="Fujita T."/>
            <person name="Oishi K."/>
            <person name="Shin-I T."/>
            <person name="Kuroki Y."/>
            <person name="Toyoda A."/>
            <person name="Suzuki Y."/>
            <person name="Hashimoto A."/>
            <person name="Yamaguchi K."/>
            <person name="Sugano A."/>
            <person name="Kohara Y."/>
            <person name="Fujiyama A."/>
            <person name="Anterola A."/>
            <person name="Aoki S."/>
            <person name="Ashton N."/>
            <person name="Barbazuk W.B."/>
            <person name="Barker E."/>
            <person name="Bennetzen J."/>
            <person name="Bezanilla M."/>
            <person name="Blankenship R."/>
            <person name="Cho S.H."/>
            <person name="Dutcher S."/>
            <person name="Estelle M."/>
            <person name="Fawcett J.A."/>
            <person name="Gundlach H."/>
            <person name="Hanada K."/>
            <person name="Heyl A."/>
            <person name="Hicks K.A."/>
            <person name="Hugh J."/>
            <person name="Lohr M."/>
            <person name="Mayer K."/>
            <person name="Melkozernov A."/>
            <person name="Murata T."/>
            <person name="Nelson D."/>
            <person name="Pils B."/>
            <person name="Prigge M."/>
            <person name="Reiss B."/>
            <person name="Renner T."/>
            <person name="Rombauts S."/>
            <person name="Rushton P."/>
            <person name="Sanderfoot A."/>
            <person name="Schween G."/>
            <person name="Shiu S.-H."/>
            <person name="Stueber K."/>
            <person name="Theodoulou F.L."/>
            <person name="Tu H."/>
            <person name="Van de Peer Y."/>
            <person name="Verrier P.J."/>
            <person name="Waters E."/>
            <person name="Wood A."/>
            <person name="Yang L."/>
            <person name="Cove D."/>
            <person name="Cuming A."/>
            <person name="Hasebe M."/>
            <person name="Lucas S."/>
            <person name="Mishler D.B."/>
            <person name="Reski R."/>
            <person name="Grigoriev I."/>
            <person name="Quatrano R.S."/>
            <person name="Boore J.L."/>
        </authorList>
    </citation>
    <scope>NUCLEOTIDE SEQUENCE [LARGE SCALE GENOMIC DNA]</scope>
    <source>
        <strain evidence="6 7">cv. Gransden 2004</strain>
    </source>
</reference>
<dbReference type="PANTHER" id="PTHR10252">
    <property type="entry name" value="HISTONE-LIKE TRANSCRIPTION FACTOR CCAAT-RELATED"/>
    <property type="match status" value="1"/>
</dbReference>
<evidence type="ECO:0000256" key="1">
    <source>
        <dbReference type="ARBA" id="ARBA00004123"/>
    </source>
</evidence>
<dbReference type="Gramene" id="Pp3c17_12030V3.1">
    <property type="protein sequence ID" value="Pp3c17_12030V3.1"/>
    <property type="gene ID" value="Pp3c17_12030"/>
</dbReference>
<dbReference type="InterPro" id="IPR003958">
    <property type="entry name" value="CBFA_NFYB_domain"/>
</dbReference>
<dbReference type="EMBL" id="ABEU02000017">
    <property type="protein sequence ID" value="PNR36105.1"/>
    <property type="molecule type" value="Genomic_DNA"/>
</dbReference>
<dbReference type="GO" id="GO:0000976">
    <property type="term" value="F:transcription cis-regulatory region binding"/>
    <property type="evidence" value="ECO:0000318"/>
    <property type="project" value="GO_Central"/>
</dbReference>
<dbReference type="KEGG" id="ppp:112294150"/>
<protein>
    <recommendedName>
        <fullName evidence="4">Transcription factor CBF/NF-Y/archaeal histone domain-containing protein</fullName>
    </recommendedName>
</protein>
<sequence length="153" mass="16892">MSTTNSESEVQRSCEEEDKTENGYSHEENGDMTNNGLTSASWRASSRAKKSQQSLLTLAFPISRVRRLVKSEGDIQWVGVEAGFLIAKATEIFLEKLVEDAFERMQGNGQASILYPHLSSHVASSERLEFLSDIVPVRIPAAAALRNASMTDK</sequence>
<reference evidence="6" key="3">
    <citation type="submission" date="2020-12" db="UniProtKB">
        <authorList>
            <consortium name="EnsemblPlants"/>
        </authorList>
    </citation>
    <scope>IDENTIFICATION</scope>
</reference>
<dbReference type="OrthoDB" id="636685at2759"/>
<dbReference type="InterPro" id="IPR009072">
    <property type="entry name" value="Histone-fold"/>
</dbReference>
<evidence type="ECO:0000259" key="4">
    <source>
        <dbReference type="Pfam" id="PF00808"/>
    </source>
</evidence>
<dbReference type="GO" id="GO:0005634">
    <property type="term" value="C:nucleus"/>
    <property type="evidence" value="ECO:0000318"/>
    <property type="project" value="GO_Central"/>
</dbReference>
<dbReference type="GeneID" id="112294150"/>
<evidence type="ECO:0000313" key="6">
    <source>
        <dbReference type="EnsemblPlants" id="Pp3c17_12030V3.1"/>
    </source>
</evidence>
<dbReference type="RefSeq" id="XP_024400121.1">
    <property type="nucleotide sequence ID" value="XM_024544353.2"/>
</dbReference>
<dbReference type="Gene3D" id="1.10.20.10">
    <property type="entry name" value="Histone, subunit A"/>
    <property type="match status" value="1"/>
</dbReference>
<dbReference type="STRING" id="3218.A0A2K1J3J8"/>
<comment type="subcellular location">
    <subcellularLocation>
        <location evidence="1">Nucleus</location>
    </subcellularLocation>
</comment>
<proteinExistence type="predicted"/>
<dbReference type="Pfam" id="PF00808">
    <property type="entry name" value="CBFD_NFYB_HMF"/>
    <property type="match status" value="1"/>
</dbReference>
<dbReference type="FunCoup" id="A0A2K1J3J8">
    <property type="interactions" value="1481"/>
</dbReference>
<keyword evidence="7" id="KW-1185">Reference proteome</keyword>
<dbReference type="PaxDb" id="3218-PP1S329_24V6.1"/>
<dbReference type="Proteomes" id="UP000006727">
    <property type="component" value="Chromosome 17"/>
</dbReference>
<dbReference type="EnsemblPlants" id="Pp3c17_12030V3.1">
    <property type="protein sequence ID" value="Pp3c17_12030V3.1"/>
    <property type="gene ID" value="Pp3c17_12030"/>
</dbReference>
<keyword evidence="2" id="KW-0539">Nucleus</keyword>
<evidence type="ECO:0000256" key="3">
    <source>
        <dbReference type="SAM" id="MobiDB-lite"/>
    </source>
</evidence>
<feature type="compositionally biased region" description="Basic and acidic residues" evidence="3">
    <location>
        <begin position="9"/>
        <end position="29"/>
    </location>
</feature>
<evidence type="ECO:0000256" key="2">
    <source>
        <dbReference type="ARBA" id="ARBA00023242"/>
    </source>
</evidence>
<dbReference type="PANTHER" id="PTHR10252:SF93">
    <property type="entry name" value="DNA POLYMERASE II SUBUNIT B3-1"/>
    <property type="match status" value="1"/>
</dbReference>
<organism evidence="5">
    <name type="scientific">Physcomitrium patens</name>
    <name type="common">Spreading-leaved earth moss</name>
    <name type="synonym">Physcomitrella patens</name>
    <dbReference type="NCBI Taxonomy" id="3218"/>
    <lineage>
        <taxon>Eukaryota</taxon>
        <taxon>Viridiplantae</taxon>
        <taxon>Streptophyta</taxon>
        <taxon>Embryophyta</taxon>
        <taxon>Bryophyta</taxon>
        <taxon>Bryophytina</taxon>
        <taxon>Bryopsida</taxon>
        <taxon>Funariidae</taxon>
        <taxon>Funariales</taxon>
        <taxon>Funariaceae</taxon>
        <taxon>Physcomitrium</taxon>
    </lineage>
</organism>
<dbReference type="InterPro" id="IPR050568">
    <property type="entry name" value="Transcr_DNA_Rep_Reg"/>
</dbReference>
<dbReference type="SUPFAM" id="SSF47113">
    <property type="entry name" value="Histone-fold"/>
    <property type="match status" value="1"/>
</dbReference>
<dbReference type="Gramene" id="Pp3c17_12030V3.2">
    <property type="protein sequence ID" value="Pp3c17_12030V3.2"/>
    <property type="gene ID" value="Pp3c17_12030"/>
</dbReference>
<dbReference type="GO" id="GO:0046982">
    <property type="term" value="F:protein heterodimerization activity"/>
    <property type="evidence" value="ECO:0007669"/>
    <property type="project" value="InterPro"/>
</dbReference>
<reference evidence="5 7" key="2">
    <citation type="journal article" date="2018" name="Plant J.">
        <title>The Physcomitrella patens chromosome-scale assembly reveals moss genome structure and evolution.</title>
        <authorList>
            <person name="Lang D."/>
            <person name="Ullrich K.K."/>
            <person name="Murat F."/>
            <person name="Fuchs J."/>
            <person name="Jenkins J."/>
            <person name="Haas F.B."/>
            <person name="Piednoel M."/>
            <person name="Gundlach H."/>
            <person name="Van Bel M."/>
            <person name="Meyberg R."/>
            <person name="Vives C."/>
            <person name="Morata J."/>
            <person name="Symeonidi A."/>
            <person name="Hiss M."/>
            <person name="Muchero W."/>
            <person name="Kamisugi Y."/>
            <person name="Saleh O."/>
            <person name="Blanc G."/>
            <person name="Decker E.L."/>
            <person name="van Gessel N."/>
            <person name="Grimwood J."/>
            <person name="Hayes R.D."/>
            <person name="Graham S.W."/>
            <person name="Gunter L.E."/>
            <person name="McDaniel S.F."/>
            <person name="Hoernstein S.N.W."/>
            <person name="Larsson A."/>
            <person name="Li F.W."/>
            <person name="Perroud P.F."/>
            <person name="Phillips J."/>
            <person name="Ranjan P."/>
            <person name="Rokshar D.S."/>
            <person name="Rothfels C.J."/>
            <person name="Schneider L."/>
            <person name="Shu S."/>
            <person name="Stevenson D.W."/>
            <person name="Thummler F."/>
            <person name="Tillich M."/>
            <person name="Villarreal Aguilar J.C."/>
            <person name="Widiez T."/>
            <person name="Wong G.K."/>
            <person name="Wymore A."/>
            <person name="Zhang Y."/>
            <person name="Zimmer A.D."/>
            <person name="Quatrano R.S."/>
            <person name="Mayer K.F.X."/>
            <person name="Goodstein D."/>
            <person name="Casacuberta J.M."/>
            <person name="Vandepoele K."/>
            <person name="Reski R."/>
            <person name="Cuming A.C."/>
            <person name="Tuskan G.A."/>
            <person name="Maumus F."/>
            <person name="Salse J."/>
            <person name="Schmutz J."/>
            <person name="Rensing S.A."/>
        </authorList>
    </citation>
    <scope>NUCLEOTIDE SEQUENCE [LARGE SCALE GENOMIC DNA]</scope>
    <source>
        <strain evidence="6 7">cv. Gransden 2004</strain>
    </source>
</reference>
<feature type="region of interest" description="Disordered" evidence="3">
    <location>
        <begin position="1"/>
        <end position="45"/>
    </location>
</feature>
<dbReference type="EnsemblPlants" id="Pp3c17_12030V3.2">
    <property type="protein sequence ID" value="Pp3c17_12030V3.2"/>
    <property type="gene ID" value="Pp3c17_12030"/>
</dbReference>
<gene>
    <name evidence="6" type="primary">LOC112294150</name>
    <name evidence="5" type="ORF">PHYPA_021955</name>
</gene>
<dbReference type="GO" id="GO:0006355">
    <property type="term" value="P:regulation of DNA-templated transcription"/>
    <property type="evidence" value="ECO:0000318"/>
    <property type="project" value="GO_Central"/>
</dbReference>
<feature type="domain" description="Transcription factor CBF/NF-Y/archaeal histone" evidence="4">
    <location>
        <begin position="60"/>
        <end position="119"/>
    </location>
</feature>
<evidence type="ECO:0000313" key="7">
    <source>
        <dbReference type="Proteomes" id="UP000006727"/>
    </source>
</evidence>
<accession>A0A2K1J3J8</accession>
<name>A0A2K1J3J8_PHYPA</name>